<comment type="caution">
    <text evidence="2">The sequence shown here is derived from an EMBL/GenBank/DDBJ whole genome shotgun (WGS) entry which is preliminary data.</text>
</comment>
<dbReference type="InterPro" id="IPR051678">
    <property type="entry name" value="AGP_Transferase"/>
</dbReference>
<proteinExistence type="predicted"/>
<sequence>MSKVPGKPWADVWKEISFPAKKHLVRQIASFCSDTFAHRFYGIGNLLPNPRLPEPEISRGPFATSREWLSVRLDLAESNCRRRLSRVLKSDEELECVLETIARLRVQLPNFFPSGGPEIEPSVIYHNDMNRHNIMVDDAGALTAVVDWDCVSALPLYMACQYPPFLQGKRREVKPIKSEYQYGNAMDFYWEHLGDYELTQLRRMFLLEMENLQPDWVSTFKASQRQRDYDLAGTACADPFMRRRIAKWLSDLESGAEGVPGLE</sequence>
<protein>
    <recommendedName>
        <fullName evidence="1">Aminoglycoside phosphotransferase domain-containing protein</fullName>
    </recommendedName>
</protein>
<evidence type="ECO:0000313" key="3">
    <source>
        <dbReference type="Proteomes" id="UP001232148"/>
    </source>
</evidence>
<keyword evidence="3" id="KW-1185">Reference proteome</keyword>
<gene>
    <name evidence="2" type="ORF">LX32DRAFT_722454</name>
</gene>
<organism evidence="2 3">
    <name type="scientific">Colletotrichum zoysiae</name>
    <dbReference type="NCBI Taxonomy" id="1216348"/>
    <lineage>
        <taxon>Eukaryota</taxon>
        <taxon>Fungi</taxon>
        <taxon>Dikarya</taxon>
        <taxon>Ascomycota</taxon>
        <taxon>Pezizomycotina</taxon>
        <taxon>Sordariomycetes</taxon>
        <taxon>Hypocreomycetidae</taxon>
        <taxon>Glomerellales</taxon>
        <taxon>Glomerellaceae</taxon>
        <taxon>Colletotrichum</taxon>
        <taxon>Colletotrichum graminicola species complex</taxon>
    </lineage>
</organism>
<dbReference type="Proteomes" id="UP001232148">
    <property type="component" value="Unassembled WGS sequence"/>
</dbReference>
<dbReference type="EMBL" id="MU842816">
    <property type="protein sequence ID" value="KAK2034186.1"/>
    <property type="molecule type" value="Genomic_DNA"/>
</dbReference>
<accession>A0AAD9HRZ0</accession>
<dbReference type="Pfam" id="PF01636">
    <property type="entry name" value="APH"/>
    <property type="match status" value="1"/>
</dbReference>
<evidence type="ECO:0000259" key="1">
    <source>
        <dbReference type="Pfam" id="PF01636"/>
    </source>
</evidence>
<reference evidence="2" key="1">
    <citation type="submission" date="2021-06" db="EMBL/GenBank/DDBJ databases">
        <title>Comparative genomics, transcriptomics and evolutionary studies reveal genomic signatures of adaptation to plant cell wall in hemibiotrophic fungi.</title>
        <authorList>
            <consortium name="DOE Joint Genome Institute"/>
            <person name="Baroncelli R."/>
            <person name="Diaz J.F."/>
            <person name="Benocci T."/>
            <person name="Peng M."/>
            <person name="Battaglia E."/>
            <person name="Haridas S."/>
            <person name="Andreopoulos W."/>
            <person name="Labutti K."/>
            <person name="Pangilinan J."/>
            <person name="Floch G.L."/>
            <person name="Makela M.R."/>
            <person name="Henrissat B."/>
            <person name="Grigoriev I.V."/>
            <person name="Crouch J.A."/>
            <person name="De Vries R.P."/>
            <person name="Sukno S.A."/>
            <person name="Thon M.R."/>
        </authorList>
    </citation>
    <scope>NUCLEOTIDE SEQUENCE</scope>
    <source>
        <strain evidence="2">MAFF235873</strain>
    </source>
</reference>
<feature type="domain" description="Aminoglycoside phosphotransferase" evidence="1">
    <location>
        <begin position="59"/>
        <end position="152"/>
    </location>
</feature>
<dbReference type="InterPro" id="IPR011009">
    <property type="entry name" value="Kinase-like_dom_sf"/>
</dbReference>
<dbReference type="Gene3D" id="3.90.1200.10">
    <property type="match status" value="1"/>
</dbReference>
<dbReference type="PANTHER" id="PTHR21310">
    <property type="entry name" value="AMINOGLYCOSIDE PHOSPHOTRANSFERASE-RELATED-RELATED"/>
    <property type="match status" value="1"/>
</dbReference>
<dbReference type="SUPFAM" id="SSF56112">
    <property type="entry name" value="Protein kinase-like (PK-like)"/>
    <property type="match status" value="1"/>
</dbReference>
<evidence type="ECO:0000313" key="2">
    <source>
        <dbReference type="EMBL" id="KAK2034186.1"/>
    </source>
</evidence>
<dbReference type="InterPro" id="IPR002575">
    <property type="entry name" value="Aminoglycoside_PTrfase"/>
</dbReference>
<name>A0AAD9HRZ0_9PEZI</name>
<dbReference type="PANTHER" id="PTHR21310:SF13">
    <property type="entry name" value="AMINOGLYCOSIDE PHOSPHOTRANSFERASE DOMAIN-CONTAINING PROTEIN"/>
    <property type="match status" value="1"/>
</dbReference>
<dbReference type="AlphaFoldDB" id="A0AAD9HRZ0"/>